<proteinExistence type="predicted"/>
<feature type="region of interest" description="Disordered" evidence="1">
    <location>
        <begin position="1"/>
        <end position="31"/>
    </location>
</feature>
<feature type="compositionally biased region" description="Basic residues" evidence="1">
    <location>
        <begin position="1"/>
        <end position="16"/>
    </location>
</feature>
<sequence length="31" mass="3886">RQIRDHKRQIRDHKRQIRDQTNKKTGLLLSF</sequence>
<feature type="non-terminal residue" evidence="2">
    <location>
        <position position="1"/>
    </location>
</feature>
<dbReference type="EMBL" id="APPE01000006">
    <property type="protein sequence ID" value="ENV00978.1"/>
    <property type="molecule type" value="Genomic_DNA"/>
</dbReference>
<comment type="caution">
    <text evidence="2">The sequence shown here is derived from an EMBL/GenBank/DDBJ whole genome shotgun (WGS) entry which is preliminary data.</text>
</comment>
<name>N8X0D0_9GAMM</name>
<dbReference type="AlphaFoldDB" id="N8X0D0"/>
<evidence type="ECO:0000313" key="2">
    <source>
        <dbReference type="EMBL" id="ENV00978.1"/>
    </source>
</evidence>
<organism evidence="2 3">
    <name type="scientific">Acinetobacter variabilis</name>
    <dbReference type="NCBI Taxonomy" id="70346"/>
    <lineage>
        <taxon>Bacteria</taxon>
        <taxon>Pseudomonadati</taxon>
        <taxon>Pseudomonadota</taxon>
        <taxon>Gammaproteobacteria</taxon>
        <taxon>Moraxellales</taxon>
        <taxon>Moraxellaceae</taxon>
        <taxon>Acinetobacter</taxon>
    </lineage>
</organism>
<gene>
    <name evidence="2" type="ORF">F969_00064</name>
</gene>
<accession>N8X0D0</accession>
<protein>
    <submittedName>
        <fullName evidence="2">Uncharacterized protein</fullName>
    </submittedName>
</protein>
<dbReference type="HOGENOM" id="CLU_3393286_0_0_6"/>
<reference evidence="2 3" key="1">
    <citation type="submission" date="2013-02" db="EMBL/GenBank/DDBJ databases">
        <title>The Genome Sequence of Acinetobacter sp. NIPH 899.</title>
        <authorList>
            <consortium name="The Broad Institute Genome Sequencing Platform"/>
            <consortium name="The Broad Institute Genome Sequencing Center for Infectious Disease"/>
            <person name="Cerqueira G."/>
            <person name="Feldgarden M."/>
            <person name="Courvalin P."/>
            <person name="Perichon B."/>
            <person name="Grillot-Courvalin C."/>
            <person name="Clermont D."/>
            <person name="Rocha E."/>
            <person name="Yoon E.-J."/>
            <person name="Nemec A."/>
            <person name="Walker B."/>
            <person name="Young S.K."/>
            <person name="Zeng Q."/>
            <person name="Gargeya S."/>
            <person name="Fitzgerald M."/>
            <person name="Haas B."/>
            <person name="Abouelleil A."/>
            <person name="Alvarado L."/>
            <person name="Arachchi H.M."/>
            <person name="Berlin A.M."/>
            <person name="Chapman S.B."/>
            <person name="Dewar J."/>
            <person name="Goldberg J."/>
            <person name="Griggs A."/>
            <person name="Gujja S."/>
            <person name="Hansen M."/>
            <person name="Howarth C."/>
            <person name="Imamovic A."/>
            <person name="Larimer J."/>
            <person name="McCowan C."/>
            <person name="Murphy C."/>
            <person name="Neiman D."/>
            <person name="Pearson M."/>
            <person name="Priest M."/>
            <person name="Roberts A."/>
            <person name="Saif S."/>
            <person name="Shea T."/>
            <person name="Sisk P."/>
            <person name="Sykes S."/>
            <person name="Wortman J."/>
            <person name="Nusbaum C."/>
            <person name="Birren B."/>
        </authorList>
    </citation>
    <scope>NUCLEOTIDE SEQUENCE [LARGE SCALE GENOMIC DNA]</scope>
    <source>
        <strain evidence="2 3">NIPH 899</strain>
    </source>
</reference>
<dbReference type="Proteomes" id="UP000013070">
    <property type="component" value="Unassembled WGS sequence"/>
</dbReference>
<evidence type="ECO:0000313" key="3">
    <source>
        <dbReference type="Proteomes" id="UP000013070"/>
    </source>
</evidence>
<evidence type="ECO:0000256" key="1">
    <source>
        <dbReference type="SAM" id="MobiDB-lite"/>
    </source>
</evidence>
<keyword evidence="3" id="KW-1185">Reference proteome</keyword>